<gene>
    <name evidence="1" type="ORF">IAD15_03755</name>
</gene>
<evidence type="ECO:0000313" key="2">
    <source>
        <dbReference type="Proteomes" id="UP000824175"/>
    </source>
</evidence>
<organism evidence="1 2">
    <name type="scientific">Candidatus Fimiplasma intestinipullorum</name>
    <dbReference type="NCBI Taxonomy" id="2840825"/>
    <lineage>
        <taxon>Bacteria</taxon>
        <taxon>Bacillati</taxon>
        <taxon>Bacillota</taxon>
        <taxon>Clostridia</taxon>
        <taxon>Eubacteriales</taxon>
        <taxon>Candidatus Fimiplasma</taxon>
    </lineage>
</organism>
<comment type="caution">
    <text evidence="1">The sequence shown here is derived from an EMBL/GenBank/DDBJ whole genome shotgun (WGS) entry which is preliminary data.</text>
</comment>
<keyword evidence="1" id="KW-0378">Hydrolase</keyword>
<dbReference type="SUPFAM" id="SSF53474">
    <property type="entry name" value="alpha/beta-Hydrolases"/>
    <property type="match status" value="1"/>
</dbReference>
<proteinExistence type="predicted"/>
<dbReference type="Gene3D" id="3.40.50.1820">
    <property type="entry name" value="alpha/beta hydrolase"/>
    <property type="match status" value="1"/>
</dbReference>
<protein>
    <submittedName>
        <fullName evidence="1">Alpha/beta hydrolase</fullName>
    </submittedName>
</protein>
<reference evidence="1" key="2">
    <citation type="journal article" date="2021" name="PeerJ">
        <title>Extensive microbial diversity within the chicken gut microbiome revealed by metagenomics and culture.</title>
        <authorList>
            <person name="Gilroy R."/>
            <person name="Ravi A."/>
            <person name="Getino M."/>
            <person name="Pursley I."/>
            <person name="Horton D.L."/>
            <person name="Alikhan N.F."/>
            <person name="Baker D."/>
            <person name="Gharbi K."/>
            <person name="Hall N."/>
            <person name="Watson M."/>
            <person name="Adriaenssens E.M."/>
            <person name="Foster-Nyarko E."/>
            <person name="Jarju S."/>
            <person name="Secka A."/>
            <person name="Antonio M."/>
            <person name="Oren A."/>
            <person name="Chaudhuri R.R."/>
            <person name="La Ragione R."/>
            <person name="Hildebrand F."/>
            <person name="Pallen M.J."/>
        </authorList>
    </citation>
    <scope>NUCLEOTIDE SEQUENCE</scope>
    <source>
        <strain evidence="1">CHK195-11698</strain>
    </source>
</reference>
<dbReference type="Proteomes" id="UP000824175">
    <property type="component" value="Unassembled WGS sequence"/>
</dbReference>
<dbReference type="EMBL" id="DVMJ01000029">
    <property type="protein sequence ID" value="HIU13164.1"/>
    <property type="molecule type" value="Genomic_DNA"/>
</dbReference>
<sequence length="297" mass="33053">MSEDRRIIEKYAALSPYQASTPIKEVLADPLIKDFARFLFPDDWYAPERYTLASVDHLLPFHSHLRLETTLAVIEKVRELRRLKAEVYYPLGKRVGLFYFPSSKANPFSVISAGGGFSYVGSIHESLPHALVLSELGYPTFALQYRSGGARMAVEDLALALATIFEDPARFGLENLHYTLWGGSAGARMAAYLGSYGTESFGQKACPRADAVIMEYTGHTDYSAHDPATFAVVGKQDGIASWRTMARRLERLRALQIPTEFHAYERLGHGFGLGIGTSAEGWIMDAVRFIEKNVGKF</sequence>
<name>A0A9D1KZW9_9FIRM</name>
<accession>A0A9D1KZW9</accession>
<dbReference type="InterPro" id="IPR029058">
    <property type="entry name" value="AB_hydrolase_fold"/>
</dbReference>
<dbReference type="AlphaFoldDB" id="A0A9D1KZW9"/>
<evidence type="ECO:0000313" key="1">
    <source>
        <dbReference type="EMBL" id="HIU13164.1"/>
    </source>
</evidence>
<reference evidence="1" key="1">
    <citation type="submission" date="2020-10" db="EMBL/GenBank/DDBJ databases">
        <authorList>
            <person name="Gilroy R."/>
        </authorList>
    </citation>
    <scope>NUCLEOTIDE SEQUENCE</scope>
    <source>
        <strain evidence="1">CHK195-11698</strain>
    </source>
</reference>
<dbReference type="GO" id="GO:0016787">
    <property type="term" value="F:hydrolase activity"/>
    <property type="evidence" value="ECO:0007669"/>
    <property type="project" value="UniProtKB-KW"/>
</dbReference>